<dbReference type="Gene3D" id="3.10.180.10">
    <property type="entry name" value="2,3-Dihydroxybiphenyl 1,2-Dioxygenase, domain 1"/>
    <property type="match status" value="1"/>
</dbReference>
<dbReference type="PROSITE" id="PS51819">
    <property type="entry name" value="VOC"/>
    <property type="match status" value="1"/>
</dbReference>
<dbReference type="RefSeq" id="XP_008796770.1">
    <property type="nucleotide sequence ID" value="XM_008798548.4"/>
</dbReference>
<accession>A0A8B7CD62</accession>
<dbReference type="KEGG" id="pda:103712125"/>
<feature type="region of interest" description="Disordered" evidence="1">
    <location>
        <begin position="69"/>
        <end position="90"/>
    </location>
</feature>
<protein>
    <submittedName>
        <fullName evidence="4">Uncharacterized protein YwkD</fullName>
    </submittedName>
</protein>
<dbReference type="OrthoDB" id="16820at2759"/>
<feature type="compositionally biased region" description="Low complexity" evidence="1">
    <location>
        <begin position="69"/>
        <end position="80"/>
    </location>
</feature>
<dbReference type="InterPro" id="IPR037523">
    <property type="entry name" value="VOC_core"/>
</dbReference>
<name>A0A8B7CD62_PHODC</name>
<dbReference type="GeneID" id="103712125"/>
<dbReference type="SUPFAM" id="SSF54593">
    <property type="entry name" value="Glyoxalase/Bleomycin resistance protein/Dihydroxybiphenyl dioxygenase"/>
    <property type="match status" value="1"/>
</dbReference>
<evidence type="ECO:0000256" key="1">
    <source>
        <dbReference type="SAM" id="MobiDB-lite"/>
    </source>
</evidence>
<dbReference type="InterPro" id="IPR029068">
    <property type="entry name" value="Glyas_Bleomycin-R_OHBP_Dase"/>
</dbReference>
<proteinExistence type="predicted"/>
<dbReference type="Proteomes" id="UP000228380">
    <property type="component" value="Chromosome 16"/>
</dbReference>
<evidence type="ECO:0000313" key="3">
    <source>
        <dbReference type="Proteomes" id="UP000228380"/>
    </source>
</evidence>
<sequence length="149" mass="16595">MGAAEGVQLSHIARETSDLKRLADFYQEVLGFERIEAPKFVEFEVIWLRIPFNSSFALHLIERNPQSKLPVSPYGSSSSSPPSPVADPRALSRGHHLAFSVSNFDSLVRTLKEKGIETFEATQPDGKTRQVFFFDPDGNGLEVQSREAS</sequence>
<reference evidence="3" key="1">
    <citation type="journal article" date="2019" name="Nat. Commun.">
        <title>Genome-wide association mapping of date palm fruit traits.</title>
        <authorList>
            <person name="Hazzouri K.M."/>
            <person name="Gros-Balthazard M."/>
            <person name="Flowers J.M."/>
            <person name="Copetti D."/>
            <person name="Lemansour A."/>
            <person name="Lebrun M."/>
            <person name="Masmoudi K."/>
            <person name="Ferrand S."/>
            <person name="Dhar M.I."/>
            <person name="Fresquez Z.A."/>
            <person name="Rosas U."/>
            <person name="Zhang J."/>
            <person name="Talag J."/>
            <person name="Lee S."/>
            <person name="Kudrna D."/>
            <person name="Powell R.F."/>
            <person name="Leitch I.J."/>
            <person name="Krueger R.R."/>
            <person name="Wing R.A."/>
            <person name="Amiri K.M.A."/>
            <person name="Purugganan M.D."/>
        </authorList>
    </citation>
    <scope>NUCLEOTIDE SEQUENCE [LARGE SCALE GENOMIC DNA]</scope>
    <source>
        <strain evidence="3">cv. Khalas</strain>
    </source>
</reference>
<keyword evidence="3" id="KW-1185">Reference proteome</keyword>
<dbReference type="PANTHER" id="PTHR47802">
    <property type="entry name" value="GLYOXALASE FAMILY PROTEIN, EXPRESSED"/>
    <property type="match status" value="1"/>
</dbReference>
<evidence type="ECO:0000259" key="2">
    <source>
        <dbReference type="PROSITE" id="PS51819"/>
    </source>
</evidence>
<feature type="domain" description="VOC" evidence="2">
    <location>
        <begin position="8"/>
        <end position="146"/>
    </location>
</feature>
<evidence type="ECO:0000313" key="4">
    <source>
        <dbReference type="RefSeq" id="XP_008796770.1"/>
    </source>
</evidence>
<gene>
    <name evidence="4" type="primary">LOC103712125</name>
</gene>
<dbReference type="CDD" id="cd07245">
    <property type="entry name" value="VOC_like"/>
    <property type="match status" value="1"/>
</dbReference>
<dbReference type="AlphaFoldDB" id="A0A8B7CD62"/>
<dbReference type="Pfam" id="PF00903">
    <property type="entry name" value="Glyoxalase"/>
    <property type="match status" value="1"/>
</dbReference>
<organism evidence="3 4">
    <name type="scientific">Phoenix dactylifera</name>
    <name type="common">Date palm</name>
    <dbReference type="NCBI Taxonomy" id="42345"/>
    <lineage>
        <taxon>Eukaryota</taxon>
        <taxon>Viridiplantae</taxon>
        <taxon>Streptophyta</taxon>
        <taxon>Embryophyta</taxon>
        <taxon>Tracheophyta</taxon>
        <taxon>Spermatophyta</taxon>
        <taxon>Magnoliopsida</taxon>
        <taxon>Liliopsida</taxon>
        <taxon>Arecaceae</taxon>
        <taxon>Coryphoideae</taxon>
        <taxon>Phoeniceae</taxon>
        <taxon>Phoenix</taxon>
    </lineage>
</organism>
<dbReference type="InterPro" id="IPR004360">
    <property type="entry name" value="Glyas_Fos-R_dOase_dom"/>
</dbReference>
<reference evidence="4" key="2">
    <citation type="submission" date="2025-08" db="UniProtKB">
        <authorList>
            <consortium name="RefSeq"/>
        </authorList>
    </citation>
    <scope>IDENTIFICATION</scope>
    <source>
        <tissue evidence="4">Young leaves</tissue>
    </source>
</reference>
<dbReference type="PANTHER" id="PTHR47802:SF1">
    <property type="entry name" value="GLYOXALASE FAMILY PROTEIN, EXPRESSED"/>
    <property type="match status" value="1"/>
</dbReference>